<dbReference type="EMBL" id="JAUMVS010000045">
    <property type="protein sequence ID" value="MDO4841759.1"/>
    <property type="molecule type" value="Genomic_DNA"/>
</dbReference>
<feature type="compositionally biased region" description="Polar residues" evidence="1">
    <location>
        <begin position="22"/>
        <end position="40"/>
    </location>
</feature>
<proteinExistence type="predicted"/>
<keyword evidence="2" id="KW-1133">Transmembrane helix</keyword>
<comment type="caution">
    <text evidence="4">The sequence shown here is derived from an EMBL/GenBank/DDBJ whole genome shotgun (WGS) entry which is preliminary data.</text>
</comment>
<evidence type="ECO:0000256" key="1">
    <source>
        <dbReference type="SAM" id="MobiDB-lite"/>
    </source>
</evidence>
<sequence>MSEEKNTNNTDVQENVEKNEAAEQTSAPAEGASNQENNGSEKPVGTAQIIHDDSIKPEKKFHGLAIAAMIVGIVSLVFSFIPILHWFFFFAGLAGLILGIVGLVLMNKDKLRYKGKGMAIAGIVTSALAMVLVVLSTVFFVNLFVINSDSGVCRILNDEYTGDGSDLIPYDFDDDQSSLNSTDESEWSKYCQVDLGTFTVSNSEELKVQTTKLPVKITNLGSSTKTYILTVKALDSNGDEIAQDGTVVVNLAAGKSTTTTVFTYLDDDTIDKLQSATFKVAEVDIV</sequence>
<keyword evidence="5" id="KW-1185">Reference proteome</keyword>
<feature type="domain" description="DUF4190" evidence="3">
    <location>
        <begin position="64"/>
        <end position="135"/>
    </location>
</feature>
<keyword evidence="2" id="KW-0812">Transmembrane</keyword>
<evidence type="ECO:0000313" key="5">
    <source>
        <dbReference type="Proteomes" id="UP001168575"/>
    </source>
</evidence>
<feature type="transmembrane region" description="Helical" evidence="2">
    <location>
        <begin position="61"/>
        <end position="81"/>
    </location>
</feature>
<dbReference type="Pfam" id="PF13828">
    <property type="entry name" value="DUF4190"/>
    <property type="match status" value="1"/>
</dbReference>
<protein>
    <submittedName>
        <fullName evidence="4">DUF4190 domain-containing protein</fullName>
    </submittedName>
</protein>
<dbReference type="InterPro" id="IPR025241">
    <property type="entry name" value="DUF4190"/>
</dbReference>
<evidence type="ECO:0000313" key="4">
    <source>
        <dbReference type="EMBL" id="MDO4841759.1"/>
    </source>
</evidence>
<evidence type="ECO:0000256" key="2">
    <source>
        <dbReference type="SAM" id="Phobius"/>
    </source>
</evidence>
<keyword evidence="2" id="KW-0472">Membrane</keyword>
<evidence type="ECO:0000259" key="3">
    <source>
        <dbReference type="Pfam" id="PF13828"/>
    </source>
</evidence>
<name>A0AA43RHT2_9ACTN</name>
<gene>
    <name evidence="4" type="ORF">Q3982_03675</name>
</gene>
<dbReference type="Proteomes" id="UP001168575">
    <property type="component" value="Unassembled WGS sequence"/>
</dbReference>
<dbReference type="AlphaFoldDB" id="A0AA43RHT2"/>
<feature type="transmembrane region" description="Helical" evidence="2">
    <location>
        <begin position="87"/>
        <end position="106"/>
    </location>
</feature>
<feature type="region of interest" description="Disordered" evidence="1">
    <location>
        <begin position="1"/>
        <end position="44"/>
    </location>
</feature>
<feature type="transmembrane region" description="Helical" evidence="2">
    <location>
        <begin position="118"/>
        <end position="145"/>
    </location>
</feature>
<reference evidence="4" key="1">
    <citation type="submission" date="2023-07" db="EMBL/GenBank/DDBJ databases">
        <title>Between Cages and Wild: Unraveling the Impact of Captivity on Animal Microbiomes and Antimicrobial Resistance.</title>
        <authorList>
            <person name="Schmartz G.P."/>
            <person name="Rehner J."/>
            <person name="Schuff M.J."/>
            <person name="Becker S.L."/>
            <person name="Kravczyk M."/>
            <person name="Gurevich A."/>
            <person name="Francke R."/>
            <person name="Mueller R."/>
            <person name="Keller V."/>
            <person name="Keller A."/>
        </authorList>
    </citation>
    <scope>NUCLEOTIDE SEQUENCE</scope>
    <source>
        <strain evidence="4">S12M_St_49</strain>
    </source>
</reference>
<accession>A0AA43RHT2</accession>
<organism evidence="4 5">
    <name type="scientific">Phoenicibacter congonensis</name>
    <dbReference type="NCBI Taxonomy" id="1944646"/>
    <lineage>
        <taxon>Bacteria</taxon>
        <taxon>Bacillati</taxon>
        <taxon>Actinomycetota</taxon>
        <taxon>Coriobacteriia</taxon>
        <taxon>Eggerthellales</taxon>
        <taxon>Eggerthellaceae</taxon>
        <taxon>Phoenicibacter</taxon>
    </lineage>
</organism>